<feature type="transmembrane region" description="Helical" evidence="1">
    <location>
        <begin position="64"/>
        <end position="82"/>
    </location>
</feature>
<comment type="caution">
    <text evidence="2">The sequence shown here is derived from an EMBL/GenBank/DDBJ whole genome shotgun (WGS) entry which is preliminary data.</text>
</comment>
<reference evidence="2 3" key="1">
    <citation type="submission" date="2016-06" db="EMBL/GenBank/DDBJ databases">
        <authorList>
            <person name="Haines A.N."/>
            <person name="Council K.R."/>
        </authorList>
    </citation>
    <scope>NUCLEOTIDE SEQUENCE [LARGE SCALE GENOMIC DNA]</scope>
    <source>
        <strain evidence="2 3">SP158-29</strain>
    </source>
</reference>
<dbReference type="InterPro" id="IPR038750">
    <property type="entry name" value="YczE/YyaS-like"/>
</dbReference>
<dbReference type="PANTHER" id="PTHR40078:SF1">
    <property type="entry name" value="INTEGRAL MEMBRANE PROTEIN"/>
    <property type="match status" value="1"/>
</dbReference>
<evidence type="ECO:0008006" key="4">
    <source>
        <dbReference type="Google" id="ProtNLM"/>
    </source>
</evidence>
<feature type="transmembrane region" description="Helical" evidence="1">
    <location>
        <begin position="175"/>
        <end position="199"/>
    </location>
</feature>
<evidence type="ECO:0000313" key="3">
    <source>
        <dbReference type="Proteomes" id="UP000217465"/>
    </source>
</evidence>
<gene>
    <name evidence="2" type="ORF">A9Y57_01705</name>
</gene>
<dbReference type="RefSeq" id="WP_096633791.1">
    <property type="nucleotide sequence ID" value="NZ_NSGR01000009.1"/>
</dbReference>
<dbReference type="Proteomes" id="UP000217465">
    <property type="component" value="Unassembled WGS sequence"/>
</dbReference>
<evidence type="ECO:0000256" key="1">
    <source>
        <dbReference type="SAM" id="Phobius"/>
    </source>
</evidence>
<dbReference type="EMBL" id="NSGR01000009">
    <property type="protein sequence ID" value="PCH11402.1"/>
    <property type="molecule type" value="Genomic_DNA"/>
</dbReference>
<dbReference type="PANTHER" id="PTHR40078">
    <property type="entry name" value="INTEGRAL MEMBRANE PROTEIN-RELATED"/>
    <property type="match status" value="1"/>
</dbReference>
<keyword evidence="1" id="KW-0812">Transmembrane</keyword>
<keyword evidence="1" id="KW-0472">Membrane</keyword>
<dbReference type="AlphaFoldDB" id="A0A854WN64"/>
<organism evidence="2 3">
    <name type="scientific">Streptococcus parauberis</name>
    <dbReference type="NCBI Taxonomy" id="1348"/>
    <lineage>
        <taxon>Bacteria</taxon>
        <taxon>Bacillati</taxon>
        <taxon>Bacillota</taxon>
        <taxon>Bacilli</taxon>
        <taxon>Lactobacillales</taxon>
        <taxon>Streptococcaceae</taxon>
        <taxon>Streptococcus</taxon>
    </lineage>
</organism>
<keyword evidence="1" id="KW-1133">Transmembrane helix</keyword>
<name>A0A854WN64_9STRE</name>
<dbReference type="Pfam" id="PF19700">
    <property type="entry name" value="DUF6198"/>
    <property type="match status" value="1"/>
</dbReference>
<feature type="transmembrane region" description="Helical" evidence="1">
    <location>
        <begin position="89"/>
        <end position="110"/>
    </location>
</feature>
<sequence length="218" mass="23231">MTKSIIPRTPWMGKTYWSLEPVSVSVLILGLVLFGVGESCLVLANLGSAPWTVLSQGVSHLSGINIGWVTFLVSLTVLILWLPLKIKPGLGTILNVIIIALVIGLIVSNVTPPTSIIARIFLTILGVVLVGIASAIYLTSHKGAGPRDGLLVGLCFLTGWRVGLVRTLIEGTVCLLGWFLGGSLGIGTLLFAFGVGWVMQFCLAFLEKLYGPLEVHKK</sequence>
<feature type="transmembrane region" description="Helical" evidence="1">
    <location>
        <begin position="150"/>
        <end position="169"/>
    </location>
</feature>
<protein>
    <recommendedName>
        <fullName evidence="4">YitT family protein</fullName>
    </recommendedName>
</protein>
<evidence type="ECO:0000313" key="2">
    <source>
        <dbReference type="EMBL" id="PCH11402.1"/>
    </source>
</evidence>
<accession>A0A854WN64</accession>
<feature type="transmembrane region" description="Helical" evidence="1">
    <location>
        <begin position="21"/>
        <end position="44"/>
    </location>
</feature>
<feature type="transmembrane region" description="Helical" evidence="1">
    <location>
        <begin position="116"/>
        <end position="138"/>
    </location>
</feature>
<proteinExistence type="predicted"/>